<protein>
    <recommendedName>
        <fullName evidence="9">LemA family protein</fullName>
    </recommendedName>
</protein>
<name>A0ABX4E4E8_9BACI</name>
<feature type="transmembrane region" description="Helical" evidence="6">
    <location>
        <begin position="6"/>
        <end position="28"/>
    </location>
</feature>
<organism evidence="7 8">
    <name type="scientific">Domibacillus enclensis</name>
    <dbReference type="NCBI Taxonomy" id="1017273"/>
    <lineage>
        <taxon>Bacteria</taxon>
        <taxon>Bacillati</taxon>
        <taxon>Bacillota</taxon>
        <taxon>Bacilli</taxon>
        <taxon>Bacillales</taxon>
        <taxon>Bacillaceae</taxon>
        <taxon>Domibacillus</taxon>
    </lineage>
</organism>
<gene>
    <name evidence="7" type="ORF">B1B05_17490</name>
</gene>
<evidence type="ECO:0000256" key="2">
    <source>
        <dbReference type="ARBA" id="ARBA00008854"/>
    </source>
</evidence>
<dbReference type="SUPFAM" id="SSF140478">
    <property type="entry name" value="LemA-like"/>
    <property type="match status" value="1"/>
</dbReference>
<dbReference type="EMBL" id="MWSK01000012">
    <property type="protein sequence ID" value="OXS73933.1"/>
    <property type="molecule type" value="Genomic_DNA"/>
</dbReference>
<evidence type="ECO:0000313" key="8">
    <source>
        <dbReference type="Proteomes" id="UP000215545"/>
    </source>
</evidence>
<keyword evidence="3 6" id="KW-0812">Transmembrane</keyword>
<comment type="similarity">
    <text evidence="2">Belongs to the LemA family.</text>
</comment>
<sequence>MNRKEVPPMNIGLGIGCAAAAIAFLLFYRVKRKLTKLHIQLNETFQEVDAFMERRVAVHVKWAETVAAYDLEAQGILADTTVIQDRFQDMPVEEKTRLCKKLDELAERMMASAKKCPRLRTSGKYIQLHSQAEELRMNMPDACCAYNTHAEQINKEIGRFPANIAALITGFEQKELFHHPEKKSAAV</sequence>
<accession>A0ABX4E4E8</accession>
<dbReference type="PROSITE" id="PS51257">
    <property type="entry name" value="PROKAR_LIPOPROTEIN"/>
    <property type="match status" value="1"/>
</dbReference>
<dbReference type="Pfam" id="PF04011">
    <property type="entry name" value="LemA"/>
    <property type="match status" value="1"/>
</dbReference>
<dbReference type="Gene3D" id="1.20.1440.20">
    <property type="entry name" value="LemA-like domain"/>
    <property type="match status" value="1"/>
</dbReference>
<dbReference type="PANTHER" id="PTHR34478">
    <property type="entry name" value="PROTEIN LEMA"/>
    <property type="match status" value="1"/>
</dbReference>
<proteinExistence type="inferred from homology"/>
<evidence type="ECO:0000256" key="3">
    <source>
        <dbReference type="ARBA" id="ARBA00022692"/>
    </source>
</evidence>
<keyword evidence="4 6" id="KW-1133">Transmembrane helix</keyword>
<dbReference type="InterPro" id="IPR023353">
    <property type="entry name" value="LemA-like_dom_sf"/>
</dbReference>
<comment type="caution">
    <text evidence="7">The sequence shown here is derived from an EMBL/GenBank/DDBJ whole genome shotgun (WGS) entry which is preliminary data.</text>
</comment>
<keyword evidence="5 6" id="KW-0472">Membrane</keyword>
<reference evidence="8" key="1">
    <citation type="submission" date="2017-03" db="EMBL/GenBank/DDBJ databases">
        <title>Bacillus sp. V-88(T) DSM27956, whole genome shotgun sequencing project.</title>
        <authorList>
            <person name="Dastager S.G."/>
            <person name="Neurgaonkar P.S."/>
            <person name="Dharne M.S."/>
        </authorList>
    </citation>
    <scope>NUCLEOTIDE SEQUENCE [LARGE SCALE GENOMIC DNA]</scope>
    <source>
        <strain evidence="8">DSM 25145</strain>
    </source>
</reference>
<dbReference type="Proteomes" id="UP000215545">
    <property type="component" value="Unassembled WGS sequence"/>
</dbReference>
<evidence type="ECO:0008006" key="9">
    <source>
        <dbReference type="Google" id="ProtNLM"/>
    </source>
</evidence>
<evidence type="ECO:0000256" key="5">
    <source>
        <dbReference type="ARBA" id="ARBA00023136"/>
    </source>
</evidence>
<dbReference type="PANTHER" id="PTHR34478:SF1">
    <property type="entry name" value="PROTEIN LEMA"/>
    <property type="match status" value="1"/>
</dbReference>
<evidence type="ECO:0000256" key="4">
    <source>
        <dbReference type="ARBA" id="ARBA00022989"/>
    </source>
</evidence>
<comment type="subcellular location">
    <subcellularLocation>
        <location evidence="1">Membrane</location>
        <topology evidence="1">Single-pass membrane protein</topology>
    </subcellularLocation>
</comment>
<evidence type="ECO:0000313" key="7">
    <source>
        <dbReference type="EMBL" id="OXS73933.1"/>
    </source>
</evidence>
<evidence type="ECO:0000256" key="1">
    <source>
        <dbReference type="ARBA" id="ARBA00004167"/>
    </source>
</evidence>
<dbReference type="InterPro" id="IPR007156">
    <property type="entry name" value="MamQ_LemA"/>
</dbReference>
<evidence type="ECO:0000256" key="6">
    <source>
        <dbReference type="SAM" id="Phobius"/>
    </source>
</evidence>
<keyword evidence="8" id="KW-1185">Reference proteome</keyword>